<dbReference type="Pfam" id="PF08711">
    <property type="entry name" value="Med26"/>
    <property type="match status" value="2"/>
</dbReference>
<dbReference type="PROSITE" id="PS51998">
    <property type="entry name" value="DEK_C"/>
    <property type="match status" value="1"/>
</dbReference>
<feature type="compositionally biased region" description="Basic and acidic residues" evidence="4">
    <location>
        <begin position="209"/>
        <end position="230"/>
    </location>
</feature>
<dbReference type="InterPro" id="IPR000313">
    <property type="entry name" value="PWWP_dom"/>
</dbReference>
<dbReference type="InterPro" id="IPR014876">
    <property type="entry name" value="DEK_C"/>
</dbReference>
<keyword evidence="9" id="KW-1185">Reference proteome</keyword>
<name>A0AAV0V1G9_HYABA</name>
<dbReference type="PANTHER" id="PTHR46554">
    <property type="entry name" value="MEDIATOR OF RNA POLYMERASE II TRANSCRIPTION SUBUNIT 26A-RELATED"/>
    <property type="match status" value="1"/>
</dbReference>
<dbReference type="InterPro" id="IPR035441">
    <property type="entry name" value="TFIIS/LEDGF_dom_sf"/>
</dbReference>
<feature type="domain" description="TFIIS N-terminal" evidence="6">
    <location>
        <begin position="479"/>
        <end position="553"/>
    </location>
</feature>
<reference evidence="8" key="1">
    <citation type="submission" date="2022-12" db="EMBL/GenBank/DDBJ databases">
        <authorList>
            <person name="Webb A."/>
        </authorList>
    </citation>
    <scope>NUCLEOTIDE SEQUENCE</scope>
    <source>
        <strain evidence="8">Hp1</strain>
    </source>
</reference>
<keyword evidence="2 3" id="KW-0539">Nucleus</keyword>
<evidence type="ECO:0000259" key="7">
    <source>
        <dbReference type="PROSITE" id="PS51998"/>
    </source>
</evidence>
<dbReference type="EMBL" id="CANTFL010001462">
    <property type="protein sequence ID" value="CAI5742098.1"/>
    <property type="molecule type" value="Genomic_DNA"/>
</dbReference>
<evidence type="ECO:0000256" key="1">
    <source>
        <dbReference type="ARBA" id="ARBA00004123"/>
    </source>
</evidence>
<accession>A0AAV0V1G9</accession>
<gene>
    <name evidence="8" type="ORF">HBR001_LOCUS8811</name>
</gene>
<sequence>MAAVVPNAVGWYILEGFPWWPVYICDVTKLRPTLHLLGSGHQKILKKARDFPLDFIVVYYFGSHDFSLVGLKNGVLRPWDCAQKDQFLKGHPKHLTKKKSVLEELQVAVHEAEEYLSQPEDIRLPPHMVPSDLDPTLEPPPELVVPEDVEMESDTDEDMETQSVGDGDSVENEEQEEEVQAMRHKKPKKKKEKEKERKDEKKTKKKKNGLKDENSKKTDESKRKNSSEKKRGMKSASPAKVAKTTLETDVTSERAVVKKDNDEKKWLPPDMTSEALSVLLEKEIRWILVNCQFEEMTTKMVRKMLEERLKIDLRHHKASIKEGVARVIASMEDEDMGDSVPEEAAVTSEGTAQPDLEVEHDGVVVPVSPSGVAKTDVDTAREKEVADAAKSESTKRELEAVSKHLSLALELEPKILDALDLLKSIDHVDKDVLAASTLQPRLVKLRAHPSSRICELVTFLVKKWEVEDCVPAPKPITKEEILDLKTQLEFSETSHDELLVHLNRLSEMALTIDHLKKTGIARAVSNLRQHGNDKVSAKAHELRQKWIKQSNEQPADSDSGPNSLKTLQTLYRILGQQGDGSDEQKLQRKQLAALEQLHSMSLDTKDIIDSKVGIAVSKLRKSSNEKVAKLAKNLRKKWQTEAKKA</sequence>
<dbReference type="CDD" id="cd05162">
    <property type="entry name" value="PWWP"/>
    <property type="match status" value="1"/>
</dbReference>
<feature type="domain" description="DEK-C" evidence="7">
    <location>
        <begin position="274"/>
        <end position="329"/>
    </location>
</feature>
<feature type="compositionally biased region" description="Basic and acidic residues" evidence="4">
    <location>
        <begin position="193"/>
        <end position="202"/>
    </location>
</feature>
<feature type="domain" description="PWWP" evidence="5">
    <location>
        <begin position="6"/>
        <end position="73"/>
    </location>
</feature>
<evidence type="ECO:0000259" key="5">
    <source>
        <dbReference type="PROSITE" id="PS50812"/>
    </source>
</evidence>
<evidence type="ECO:0008006" key="10">
    <source>
        <dbReference type="Google" id="ProtNLM"/>
    </source>
</evidence>
<evidence type="ECO:0000259" key="6">
    <source>
        <dbReference type="PROSITE" id="PS51319"/>
    </source>
</evidence>
<dbReference type="SMART" id="SM00509">
    <property type="entry name" value="TFS2N"/>
    <property type="match status" value="2"/>
</dbReference>
<dbReference type="InterPro" id="IPR017923">
    <property type="entry name" value="TFIIS_N"/>
</dbReference>
<proteinExistence type="predicted"/>
<dbReference type="Gene3D" id="1.10.10.60">
    <property type="entry name" value="Homeodomain-like"/>
    <property type="match status" value="1"/>
</dbReference>
<dbReference type="AlphaFoldDB" id="A0AAV0V1G9"/>
<dbReference type="Pfam" id="PF00855">
    <property type="entry name" value="PWWP"/>
    <property type="match status" value="1"/>
</dbReference>
<evidence type="ECO:0000313" key="9">
    <source>
        <dbReference type="Proteomes" id="UP001162031"/>
    </source>
</evidence>
<dbReference type="Gene3D" id="1.20.930.10">
    <property type="entry name" value="Conserved domain common to transcription factors TFIIS, elongin A, CRSP70"/>
    <property type="match status" value="3"/>
</dbReference>
<evidence type="ECO:0000313" key="8">
    <source>
        <dbReference type="EMBL" id="CAI5742098.1"/>
    </source>
</evidence>
<dbReference type="Proteomes" id="UP001162031">
    <property type="component" value="Unassembled WGS sequence"/>
</dbReference>
<feature type="compositionally biased region" description="Acidic residues" evidence="4">
    <location>
        <begin position="145"/>
        <end position="160"/>
    </location>
</feature>
<dbReference type="Gene3D" id="2.30.30.140">
    <property type="match status" value="1"/>
</dbReference>
<dbReference type="InterPro" id="IPR003617">
    <property type="entry name" value="TFIIS/CRSP70_N_sub"/>
</dbReference>
<dbReference type="SUPFAM" id="SSF63748">
    <property type="entry name" value="Tudor/PWWP/MBT"/>
    <property type="match status" value="1"/>
</dbReference>
<dbReference type="GO" id="GO:0005634">
    <property type="term" value="C:nucleus"/>
    <property type="evidence" value="ECO:0007669"/>
    <property type="project" value="UniProtKB-SubCell"/>
</dbReference>
<evidence type="ECO:0000256" key="4">
    <source>
        <dbReference type="SAM" id="MobiDB-lite"/>
    </source>
</evidence>
<dbReference type="PROSITE" id="PS51319">
    <property type="entry name" value="TFIIS_N"/>
    <property type="match status" value="2"/>
</dbReference>
<dbReference type="PROSITE" id="PS50812">
    <property type="entry name" value="PWWP"/>
    <property type="match status" value="1"/>
</dbReference>
<protein>
    <recommendedName>
        <fullName evidence="10">TFIIS N-terminal domain-containing protein</fullName>
    </recommendedName>
</protein>
<evidence type="ECO:0000256" key="3">
    <source>
        <dbReference type="PROSITE-ProRule" id="PRU00649"/>
    </source>
</evidence>
<dbReference type="SUPFAM" id="SSF47676">
    <property type="entry name" value="Conserved domain common to transcription factors TFIIS, elongin A, CRSP70"/>
    <property type="match status" value="2"/>
</dbReference>
<organism evidence="8 9">
    <name type="scientific">Hyaloperonospora brassicae</name>
    <name type="common">Brassica downy mildew</name>
    <name type="synonym">Peronospora brassicae</name>
    <dbReference type="NCBI Taxonomy" id="162125"/>
    <lineage>
        <taxon>Eukaryota</taxon>
        <taxon>Sar</taxon>
        <taxon>Stramenopiles</taxon>
        <taxon>Oomycota</taxon>
        <taxon>Peronosporomycetes</taxon>
        <taxon>Peronosporales</taxon>
        <taxon>Peronosporaceae</taxon>
        <taxon>Hyaloperonospora</taxon>
    </lineage>
</organism>
<feature type="region of interest" description="Disordered" evidence="4">
    <location>
        <begin position="118"/>
        <end position="259"/>
    </location>
</feature>
<dbReference type="PANTHER" id="PTHR46554:SF2">
    <property type="entry name" value="TFIIS N-TERMINAL DOMAIN-CONTAINING PROTEIN"/>
    <property type="match status" value="1"/>
</dbReference>
<dbReference type="Pfam" id="PF08766">
    <property type="entry name" value="DEK_C"/>
    <property type="match status" value="1"/>
</dbReference>
<feature type="domain" description="TFIIS N-terminal" evidence="6">
    <location>
        <begin position="568"/>
        <end position="645"/>
    </location>
</feature>
<feature type="compositionally biased region" description="Acidic residues" evidence="4">
    <location>
        <begin position="168"/>
        <end position="179"/>
    </location>
</feature>
<feature type="compositionally biased region" description="Basic residues" evidence="4">
    <location>
        <begin position="182"/>
        <end position="192"/>
    </location>
</feature>
<comment type="subcellular location">
    <subcellularLocation>
        <location evidence="1 3">Nucleus</location>
    </subcellularLocation>
</comment>
<dbReference type="SUPFAM" id="SSF109715">
    <property type="entry name" value="DEK C-terminal domain"/>
    <property type="match status" value="1"/>
</dbReference>
<comment type="caution">
    <text evidence="8">The sequence shown here is derived from an EMBL/GenBank/DDBJ whole genome shotgun (WGS) entry which is preliminary data.</text>
</comment>
<evidence type="ECO:0000256" key="2">
    <source>
        <dbReference type="ARBA" id="ARBA00023242"/>
    </source>
</evidence>